<dbReference type="RefSeq" id="WP_160175033.1">
    <property type="nucleotide sequence ID" value="NZ_JBFBMH010000028.1"/>
</dbReference>
<proteinExistence type="predicted"/>
<keyword evidence="2" id="KW-1185">Reference proteome</keyword>
<evidence type="ECO:0000313" key="2">
    <source>
        <dbReference type="Proteomes" id="UP001553715"/>
    </source>
</evidence>
<dbReference type="GO" id="GO:0016740">
    <property type="term" value="F:transferase activity"/>
    <property type="evidence" value="ECO:0007669"/>
    <property type="project" value="UniProtKB-KW"/>
</dbReference>
<organism evidence="1 2">
    <name type="scientific">Microbacterium profundi</name>
    <dbReference type="NCBI Taxonomy" id="450380"/>
    <lineage>
        <taxon>Bacteria</taxon>
        <taxon>Bacillati</taxon>
        <taxon>Actinomycetota</taxon>
        <taxon>Actinomycetes</taxon>
        <taxon>Micrococcales</taxon>
        <taxon>Microbacteriaceae</taxon>
        <taxon>Microbacterium</taxon>
    </lineage>
</organism>
<dbReference type="PANTHER" id="PTHR48228:SF5">
    <property type="entry name" value="ALPHA-METHYLACYL-COA RACEMASE"/>
    <property type="match status" value="1"/>
</dbReference>
<sequence>MSGPVAPCQGLPAAAPTRAAAGLLAVGALAAARVGGEVVVDADSAAILLLQPLVLAHWYSAPTPVRVTPLRIGAGWVATELGAPGDDDLFALLRRTTLFDDPEELSTAAQEWRLPVVPYRRELTSRHLSRARLDHHELLSPGDRLPPEVSSIAAPPLAGVKVMEVTAMWAGPLCTWLLAQMGASVLSIESDARPDGMRAPNGGGIYPGGLLIPGTNDRSAMFLALAEGKQRVNLDLRVRDDRKAFDDACAEVDLRVDSLSRRARDNLGIDYWGQSRRGPAIVHLPAYSYGPTRDWVSYGTQIHAMSGLAWPRGTDEPIPAATAYVDALGGIAGALASVAALYAATQQHEPPRLTASLMDAVETLSADSDRGTLLRGDPMPRVSELVESHAARAAEVTVAGRRVRHPASPFIWA</sequence>
<gene>
    <name evidence="1" type="ORF">AB0301_14865</name>
</gene>
<dbReference type="SUPFAM" id="SSF89796">
    <property type="entry name" value="CoA-transferase family III (CaiB/BaiF)"/>
    <property type="match status" value="1"/>
</dbReference>
<dbReference type="Pfam" id="PF02515">
    <property type="entry name" value="CoA_transf_3"/>
    <property type="match status" value="1"/>
</dbReference>
<name>A0ABV3LK86_9MICO</name>
<reference evidence="1 2" key="1">
    <citation type="submission" date="2024-06" db="EMBL/GenBank/DDBJ databases">
        <title>The Natural Products Discovery Center: Release of the First 8490 Sequenced Strains for Exploring Actinobacteria Biosynthetic Diversity.</title>
        <authorList>
            <person name="Kalkreuter E."/>
            <person name="Kautsar S.A."/>
            <person name="Yang D."/>
            <person name="Bader C.D."/>
            <person name="Teijaro C.N."/>
            <person name="Fluegel L."/>
            <person name="Davis C.M."/>
            <person name="Simpson J.R."/>
            <person name="Lauterbach L."/>
            <person name="Steele A.D."/>
            <person name="Gui C."/>
            <person name="Meng S."/>
            <person name="Li G."/>
            <person name="Viehrig K."/>
            <person name="Ye F."/>
            <person name="Su P."/>
            <person name="Kiefer A.F."/>
            <person name="Nichols A."/>
            <person name="Cepeda A.J."/>
            <person name="Yan W."/>
            <person name="Fan B."/>
            <person name="Jiang Y."/>
            <person name="Adhikari A."/>
            <person name="Zheng C.-J."/>
            <person name="Schuster L."/>
            <person name="Cowan T.M."/>
            <person name="Smanski M.J."/>
            <person name="Chevrette M.G."/>
            <person name="De Carvalho L.P.S."/>
            <person name="Shen B."/>
        </authorList>
    </citation>
    <scope>NUCLEOTIDE SEQUENCE [LARGE SCALE GENOMIC DNA]</scope>
    <source>
        <strain evidence="1 2">NPDC077434</strain>
    </source>
</reference>
<dbReference type="Proteomes" id="UP001553715">
    <property type="component" value="Unassembled WGS sequence"/>
</dbReference>
<evidence type="ECO:0000313" key="1">
    <source>
        <dbReference type="EMBL" id="MEW1976339.1"/>
    </source>
</evidence>
<comment type="caution">
    <text evidence="1">The sequence shown here is derived from an EMBL/GenBank/DDBJ whole genome shotgun (WGS) entry which is preliminary data.</text>
</comment>
<dbReference type="InterPro" id="IPR023606">
    <property type="entry name" value="CoA-Trfase_III_dom_1_sf"/>
</dbReference>
<accession>A0ABV3LK86</accession>
<keyword evidence="1" id="KW-0808">Transferase</keyword>
<dbReference type="EMBL" id="JBFBMH010000028">
    <property type="protein sequence ID" value="MEW1976339.1"/>
    <property type="molecule type" value="Genomic_DNA"/>
</dbReference>
<protein>
    <submittedName>
        <fullName evidence="1">CoA transferase</fullName>
    </submittedName>
</protein>
<dbReference type="InterPro" id="IPR050509">
    <property type="entry name" value="CoA-transferase_III"/>
</dbReference>
<dbReference type="Gene3D" id="3.40.50.10540">
    <property type="entry name" value="Crotonobetainyl-coa:carnitine coa-transferase, domain 1"/>
    <property type="match status" value="1"/>
</dbReference>
<dbReference type="PANTHER" id="PTHR48228">
    <property type="entry name" value="SUCCINYL-COA--D-CITRAMALATE COA-TRANSFERASE"/>
    <property type="match status" value="1"/>
</dbReference>
<dbReference type="InterPro" id="IPR003673">
    <property type="entry name" value="CoA-Trfase_fam_III"/>
</dbReference>